<gene>
    <name evidence="2" type="ORF">HS096_04815</name>
</gene>
<keyword evidence="1" id="KW-0472">Membrane</keyword>
<comment type="caution">
    <text evidence="2">The sequence shown here is derived from an EMBL/GenBank/DDBJ whole genome shotgun (WGS) entry which is preliminary data.</text>
</comment>
<name>A0A928TSR1_UNCKA</name>
<dbReference type="AlphaFoldDB" id="A0A928TSR1"/>
<evidence type="ECO:0000313" key="3">
    <source>
        <dbReference type="Proteomes" id="UP000710385"/>
    </source>
</evidence>
<evidence type="ECO:0000313" key="2">
    <source>
        <dbReference type="EMBL" id="MBE7525677.1"/>
    </source>
</evidence>
<feature type="transmembrane region" description="Helical" evidence="1">
    <location>
        <begin position="6"/>
        <end position="28"/>
    </location>
</feature>
<reference evidence="2" key="1">
    <citation type="submission" date="2020-05" db="EMBL/GenBank/DDBJ databases">
        <title>High-Quality Genomes of Partial-Nitritation/Anammox System by Hierarchical Clustering Based Hybrid Assembly.</title>
        <authorList>
            <person name="Liu L."/>
            <person name="Wang Y."/>
            <person name="Che Y."/>
            <person name="Chen Y."/>
            <person name="Xia Y."/>
            <person name="Luo R."/>
            <person name="Cheng S.H."/>
            <person name="Zheng C."/>
            <person name="Zhang T."/>
        </authorList>
    </citation>
    <scope>NUCLEOTIDE SEQUENCE</scope>
    <source>
        <strain evidence="2">H1_PAT1</strain>
    </source>
</reference>
<dbReference type="Proteomes" id="UP000710385">
    <property type="component" value="Unassembled WGS sequence"/>
</dbReference>
<accession>A0A928TSR1</accession>
<evidence type="ECO:0000256" key="1">
    <source>
        <dbReference type="SAM" id="Phobius"/>
    </source>
</evidence>
<protein>
    <submittedName>
        <fullName evidence="2">Uncharacterized protein</fullName>
    </submittedName>
</protein>
<keyword evidence="1" id="KW-0812">Transmembrane</keyword>
<organism evidence="2 3">
    <name type="scientific">candidate division WWE3 bacterium</name>
    <dbReference type="NCBI Taxonomy" id="2053526"/>
    <lineage>
        <taxon>Bacteria</taxon>
        <taxon>Katanobacteria</taxon>
    </lineage>
</organism>
<proteinExistence type="predicted"/>
<dbReference type="EMBL" id="JABTTY010000001">
    <property type="protein sequence ID" value="MBE7525677.1"/>
    <property type="molecule type" value="Genomic_DNA"/>
</dbReference>
<sequence length="294" mass="32500">MTKESFRPGGAFAVLIAAAVIVIAGILYRNDIVPQADRMDPLDEESAVYLKEEELLKAAQAGDELIERQLKDAFDAGELFPIVTYDVPKTENKLVLAAPTKSGTDEFASCGVDGQAYCGLYLQTPTSSRLLMWGSALAGFESVSEFVDSNHAVVSSAWSLFNYTSIERKQLNLDNGELLPLLLLELDSMDNGAELLARGNGAYAKLVITGSYEQGRTYPSDIRIEDERGNSTFRMDKTEVAQFADAQRVSEQVLPSVFLEPQDDDIRTYAVRLRLFGTEYLFDVRKNILLKTAL</sequence>
<keyword evidence="1" id="KW-1133">Transmembrane helix</keyword>